<keyword evidence="2" id="KW-1185">Reference proteome</keyword>
<proteinExistence type="predicted"/>
<sequence length="441" mass="49156">MDETGFRFQDLPEDVLLYTLGFLESQILLAVVRADRRLHAVATPVLYRCIVLPHPPAVLANRTAAAKLLITLTKNPTLATFIQHLENAPPTIPPTIIYGISHETISGAYIQVPGLMASEDVEIPQTSLNNSMRLCVNMRSLKVQSPIQATGIQEDGGWLNFLLEPGIKLKKLTLFVKPHIAGVSGWNRFLARILDNQTSLEYLDYTGFFPESDHAAQQSVFPDGRVEKWIPNLRTLKGSRISAFNTLLSNERPVERVVVRGVSLTDIRWFVAPFLKKAEGLHEFSCYQAPSGREVDLGVLFASMPALRIFRVKTSLDISLDDLFVKVGQVQSSFLLLRRAHYAFFPPLLQCQHLPVALALAPCLTEIDFKDTIPPRAQVSLATPVVLSEPVPQDQEVPKGQASLLALYSAACPTLKKFVFLDGRIWVRVDDSWSLEWEPGK</sequence>
<evidence type="ECO:0000313" key="2">
    <source>
        <dbReference type="Proteomes" id="UP000054248"/>
    </source>
</evidence>
<name>A0A0C3QQQ5_9AGAM</name>
<evidence type="ECO:0000313" key="1">
    <source>
        <dbReference type="EMBL" id="KIO29939.1"/>
    </source>
</evidence>
<dbReference type="Proteomes" id="UP000054248">
    <property type="component" value="Unassembled WGS sequence"/>
</dbReference>
<dbReference type="EMBL" id="KN822977">
    <property type="protein sequence ID" value="KIO29939.1"/>
    <property type="molecule type" value="Genomic_DNA"/>
</dbReference>
<reference evidence="2" key="2">
    <citation type="submission" date="2015-01" db="EMBL/GenBank/DDBJ databases">
        <title>Evolutionary Origins and Diversification of the Mycorrhizal Mutualists.</title>
        <authorList>
            <consortium name="DOE Joint Genome Institute"/>
            <consortium name="Mycorrhizal Genomics Consortium"/>
            <person name="Kohler A."/>
            <person name="Kuo A."/>
            <person name="Nagy L.G."/>
            <person name="Floudas D."/>
            <person name="Copeland A."/>
            <person name="Barry K.W."/>
            <person name="Cichocki N."/>
            <person name="Veneault-Fourrey C."/>
            <person name="LaButti K."/>
            <person name="Lindquist E.A."/>
            <person name="Lipzen A."/>
            <person name="Lundell T."/>
            <person name="Morin E."/>
            <person name="Murat C."/>
            <person name="Riley R."/>
            <person name="Ohm R."/>
            <person name="Sun H."/>
            <person name="Tunlid A."/>
            <person name="Henrissat B."/>
            <person name="Grigoriev I.V."/>
            <person name="Hibbett D.S."/>
            <person name="Martin F."/>
        </authorList>
    </citation>
    <scope>NUCLEOTIDE SEQUENCE [LARGE SCALE GENOMIC DNA]</scope>
    <source>
        <strain evidence="2">MUT 4182</strain>
    </source>
</reference>
<reference evidence="1 2" key="1">
    <citation type="submission" date="2014-04" db="EMBL/GenBank/DDBJ databases">
        <authorList>
            <consortium name="DOE Joint Genome Institute"/>
            <person name="Kuo A."/>
            <person name="Girlanda M."/>
            <person name="Perotto S."/>
            <person name="Kohler A."/>
            <person name="Nagy L.G."/>
            <person name="Floudas D."/>
            <person name="Copeland A."/>
            <person name="Barry K.W."/>
            <person name="Cichocki N."/>
            <person name="Veneault-Fourrey C."/>
            <person name="LaButti K."/>
            <person name="Lindquist E.A."/>
            <person name="Lipzen A."/>
            <person name="Lundell T."/>
            <person name="Morin E."/>
            <person name="Murat C."/>
            <person name="Sun H."/>
            <person name="Tunlid A."/>
            <person name="Henrissat B."/>
            <person name="Grigoriev I.V."/>
            <person name="Hibbett D.S."/>
            <person name="Martin F."/>
            <person name="Nordberg H.P."/>
            <person name="Cantor M.N."/>
            <person name="Hua S.X."/>
        </authorList>
    </citation>
    <scope>NUCLEOTIDE SEQUENCE [LARGE SCALE GENOMIC DNA]</scope>
    <source>
        <strain evidence="1 2">MUT 4182</strain>
    </source>
</reference>
<dbReference type="HOGENOM" id="CLU_621421_0_0_1"/>
<dbReference type="AlphaFoldDB" id="A0A0C3QQQ5"/>
<dbReference type="OrthoDB" id="2522477at2759"/>
<gene>
    <name evidence="1" type="ORF">M407DRAFT_20998</name>
</gene>
<evidence type="ECO:0008006" key="3">
    <source>
        <dbReference type="Google" id="ProtNLM"/>
    </source>
</evidence>
<organism evidence="1 2">
    <name type="scientific">Tulasnella calospora MUT 4182</name>
    <dbReference type="NCBI Taxonomy" id="1051891"/>
    <lineage>
        <taxon>Eukaryota</taxon>
        <taxon>Fungi</taxon>
        <taxon>Dikarya</taxon>
        <taxon>Basidiomycota</taxon>
        <taxon>Agaricomycotina</taxon>
        <taxon>Agaricomycetes</taxon>
        <taxon>Cantharellales</taxon>
        <taxon>Tulasnellaceae</taxon>
        <taxon>Tulasnella</taxon>
    </lineage>
</organism>
<protein>
    <recommendedName>
        <fullName evidence="3">F-box domain-containing protein</fullName>
    </recommendedName>
</protein>
<accession>A0A0C3QQQ5</accession>